<accession>A0A938Y9X2</accession>
<evidence type="ECO:0000313" key="2">
    <source>
        <dbReference type="EMBL" id="MBM9465726.1"/>
    </source>
</evidence>
<protein>
    <submittedName>
        <fullName evidence="2">Uncharacterized protein</fullName>
    </submittedName>
</protein>
<organism evidence="2 3">
    <name type="scientific">Nakamurella leprariae</name>
    <dbReference type="NCBI Taxonomy" id="2803911"/>
    <lineage>
        <taxon>Bacteria</taxon>
        <taxon>Bacillati</taxon>
        <taxon>Actinomycetota</taxon>
        <taxon>Actinomycetes</taxon>
        <taxon>Nakamurellales</taxon>
        <taxon>Nakamurellaceae</taxon>
        <taxon>Nakamurella</taxon>
    </lineage>
</organism>
<sequence length="45" mass="4831">MTLLLIVLVLAVLAVLGPLAGADSRRSGGWSSRAQDGPLWETPRW</sequence>
<evidence type="ECO:0000256" key="1">
    <source>
        <dbReference type="SAM" id="MobiDB-lite"/>
    </source>
</evidence>
<dbReference type="AlphaFoldDB" id="A0A938Y9X2"/>
<name>A0A938Y9X2_9ACTN</name>
<feature type="region of interest" description="Disordered" evidence="1">
    <location>
        <begin position="21"/>
        <end position="45"/>
    </location>
</feature>
<comment type="caution">
    <text evidence="2">The sequence shown here is derived from an EMBL/GenBank/DDBJ whole genome shotgun (WGS) entry which is preliminary data.</text>
</comment>
<reference evidence="2" key="1">
    <citation type="submission" date="2021-01" db="EMBL/GenBank/DDBJ databases">
        <title>YIM 132084 draft genome.</title>
        <authorList>
            <person name="An D."/>
        </authorList>
    </citation>
    <scope>NUCLEOTIDE SEQUENCE</scope>
    <source>
        <strain evidence="2">YIM 132084</strain>
    </source>
</reference>
<dbReference type="Proteomes" id="UP000663792">
    <property type="component" value="Unassembled WGS sequence"/>
</dbReference>
<proteinExistence type="predicted"/>
<keyword evidence="3" id="KW-1185">Reference proteome</keyword>
<evidence type="ECO:0000313" key="3">
    <source>
        <dbReference type="Proteomes" id="UP000663792"/>
    </source>
</evidence>
<gene>
    <name evidence="2" type="ORF">JL106_00350</name>
</gene>
<dbReference type="RefSeq" id="WP_205258683.1">
    <property type="nucleotide sequence ID" value="NZ_JAERWK010000001.1"/>
</dbReference>
<dbReference type="EMBL" id="JAERWK010000001">
    <property type="protein sequence ID" value="MBM9465726.1"/>
    <property type="molecule type" value="Genomic_DNA"/>
</dbReference>